<proteinExistence type="predicted"/>
<sequence>MPQLNQFEKVQIIIYLHEGLSVRNVAHIMHVNKTTVQRVKNKWETDGTVDKRKPTGRPKITTEAEDNALVQYLEQNPFHVMRAAIQRTDFPGSRPTACRRIKQSHLKNYVATKKMILGNEHKQARIIFALNNILRENWDRVIFTDEKVFQSTNNGQIRVYRPRRTRFNENFVSNSERSGRFSVNVWGWLSYYGLGVCWVINERFTANTYRNILENVMLPSVSEHFPDRNFIYQQDNCPVHNAVIITEWLQQNNVETLLWPSKSPDINIMENLWGLMTKKIYNVNFRPINRDQLITCIEDSWNELSDNPALVRNLYLSIPNRLNEILRQNGAITKY</sequence>
<organism evidence="1 2">
    <name type="scientific">Holotrichia oblita</name>
    <name type="common">Chafer beetle</name>
    <dbReference type="NCBI Taxonomy" id="644536"/>
    <lineage>
        <taxon>Eukaryota</taxon>
        <taxon>Metazoa</taxon>
        <taxon>Ecdysozoa</taxon>
        <taxon>Arthropoda</taxon>
        <taxon>Hexapoda</taxon>
        <taxon>Insecta</taxon>
        <taxon>Pterygota</taxon>
        <taxon>Neoptera</taxon>
        <taxon>Endopterygota</taxon>
        <taxon>Coleoptera</taxon>
        <taxon>Polyphaga</taxon>
        <taxon>Scarabaeiformia</taxon>
        <taxon>Scarabaeidae</taxon>
        <taxon>Melolonthinae</taxon>
        <taxon>Holotrichia</taxon>
    </lineage>
</organism>
<name>A0ACB9TG88_HOLOL</name>
<dbReference type="EMBL" id="CM043017">
    <property type="protein sequence ID" value="KAI4465876.1"/>
    <property type="molecule type" value="Genomic_DNA"/>
</dbReference>
<reference evidence="1" key="1">
    <citation type="submission" date="2022-04" db="EMBL/GenBank/DDBJ databases">
        <title>Chromosome-scale genome assembly of Holotrichia oblita Faldermann.</title>
        <authorList>
            <person name="Rongchong L."/>
        </authorList>
    </citation>
    <scope>NUCLEOTIDE SEQUENCE</scope>
    <source>
        <strain evidence="1">81SQS9</strain>
    </source>
</reference>
<accession>A0ACB9TG88</accession>
<evidence type="ECO:0000313" key="1">
    <source>
        <dbReference type="EMBL" id="KAI4465876.1"/>
    </source>
</evidence>
<keyword evidence="2" id="KW-1185">Reference proteome</keyword>
<evidence type="ECO:0000313" key="2">
    <source>
        <dbReference type="Proteomes" id="UP001056778"/>
    </source>
</evidence>
<gene>
    <name evidence="1" type="ORF">MML48_3g00018740</name>
</gene>
<dbReference type="Proteomes" id="UP001056778">
    <property type="component" value="Chromosome 3"/>
</dbReference>
<protein>
    <submittedName>
        <fullName evidence="1">Transposable element-related</fullName>
    </submittedName>
</protein>
<comment type="caution">
    <text evidence="1">The sequence shown here is derived from an EMBL/GenBank/DDBJ whole genome shotgun (WGS) entry which is preliminary data.</text>
</comment>